<organism evidence="2 3">
    <name type="scientific">Acetitomaculum ruminis DSM 5522</name>
    <dbReference type="NCBI Taxonomy" id="1120918"/>
    <lineage>
        <taxon>Bacteria</taxon>
        <taxon>Bacillati</taxon>
        <taxon>Bacillota</taxon>
        <taxon>Clostridia</taxon>
        <taxon>Lachnospirales</taxon>
        <taxon>Lachnospiraceae</taxon>
        <taxon>Acetitomaculum</taxon>
    </lineage>
</organism>
<feature type="transmembrane region" description="Helical" evidence="1">
    <location>
        <begin position="44"/>
        <end position="65"/>
    </location>
</feature>
<evidence type="ECO:0000313" key="2">
    <source>
        <dbReference type="EMBL" id="SFB27322.1"/>
    </source>
</evidence>
<feature type="transmembrane region" description="Helical" evidence="1">
    <location>
        <begin position="126"/>
        <end position="147"/>
    </location>
</feature>
<reference evidence="2 3" key="1">
    <citation type="submission" date="2016-10" db="EMBL/GenBank/DDBJ databases">
        <authorList>
            <person name="de Groot N.N."/>
        </authorList>
    </citation>
    <scope>NUCLEOTIDE SEQUENCE [LARGE SCALE GENOMIC DNA]</scope>
    <source>
        <strain evidence="2 3">DSM 5522</strain>
    </source>
</reference>
<keyword evidence="3" id="KW-1185">Reference proteome</keyword>
<keyword evidence="1" id="KW-1133">Transmembrane helix</keyword>
<dbReference type="RefSeq" id="WP_092873530.1">
    <property type="nucleotide sequence ID" value="NZ_FOJY01000016.1"/>
</dbReference>
<sequence length="155" mass="17416">MQRKIVKCSISIVTVVLCVVVGIISSNLANQIRLTQFDTSKLTLYKILLKPLLFFISGIAFGAIFKQFIHVKSEKKIFRALIIASIVIYLLFLIMFSGYIFVNSNIKLFENITTFFFDLFGSNNSFMLVDITPLVLLVLGIVSAFSLSDKTNESV</sequence>
<dbReference type="AlphaFoldDB" id="A0A1I0ZPN3"/>
<keyword evidence="1" id="KW-0812">Transmembrane</keyword>
<feature type="transmembrane region" description="Helical" evidence="1">
    <location>
        <begin position="77"/>
        <end position="102"/>
    </location>
</feature>
<protein>
    <submittedName>
        <fullName evidence="2">Uncharacterized protein</fullName>
    </submittedName>
</protein>
<dbReference type="Proteomes" id="UP000198838">
    <property type="component" value="Unassembled WGS sequence"/>
</dbReference>
<evidence type="ECO:0000313" key="3">
    <source>
        <dbReference type="Proteomes" id="UP000198838"/>
    </source>
</evidence>
<gene>
    <name evidence="2" type="ORF">SAMN05216249_11661</name>
</gene>
<evidence type="ECO:0000256" key="1">
    <source>
        <dbReference type="SAM" id="Phobius"/>
    </source>
</evidence>
<proteinExistence type="predicted"/>
<keyword evidence="1" id="KW-0472">Membrane</keyword>
<accession>A0A1I0ZPN3</accession>
<feature type="transmembrane region" description="Helical" evidence="1">
    <location>
        <begin position="12"/>
        <end position="32"/>
    </location>
</feature>
<name>A0A1I0ZPN3_9FIRM</name>
<dbReference type="EMBL" id="FOJY01000016">
    <property type="protein sequence ID" value="SFB27322.1"/>
    <property type="molecule type" value="Genomic_DNA"/>
</dbReference>